<dbReference type="Proteomes" id="UP000612893">
    <property type="component" value="Unassembled WGS sequence"/>
</dbReference>
<dbReference type="InterPro" id="IPR024087">
    <property type="entry name" value="Creatininase-like_sf"/>
</dbReference>
<name>A0A934JZ62_9BACT</name>
<dbReference type="AlphaFoldDB" id="A0A934JZ62"/>
<comment type="caution">
    <text evidence="6">The sequence shown here is derived from an EMBL/GenBank/DDBJ whole genome shotgun (WGS) entry which is preliminary data.</text>
</comment>
<dbReference type="InterPro" id="IPR003785">
    <property type="entry name" value="Creatininase/forma_Hydrolase"/>
</dbReference>
<keyword evidence="7" id="KW-1185">Reference proteome</keyword>
<comment type="cofactor">
    <cofactor evidence="1">
        <name>Zn(2+)</name>
        <dbReference type="ChEBI" id="CHEBI:29105"/>
    </cofactor>
</comment>
<dbReference type="Pfam" id="PF02633">
    <property type="entry name" value="Creatininase"/>
    <property type="match status" value="1"/>
</dbReference>
<keyword evidence="4" id="KW-0862">Zinc</keyword>
<keyword evidence="3" id="KW-0378">Hydrolase</keyword>
<evidence type="ECO:0000313" key="7">
    <source>
        <dbReference type="Proteomes" id="UP000612893"/>
    </source>
</evidence>
<keyword evidence="2" id="KW-0479">Metal-binding</keyword>
<organism evidence="6 7">
    <name type="scientific">Candidatus Nephthysia bennettiae</name>
    <dbReference type="NCBI Taxonomy" id="3127016"/>
    <lineage>
        <taxon>Bacteria</taxon>
        <taxon>Bacillati</taxon>
        <taxon>Candidatus Dormiibacterota</taxon>
        <taxon>Candidatus Dormibacteria</taxon>
        <taxon>Candidatus Dormibacterales</taxon>
        <taxon>Candidatus Dormibacteraceae</taxon>
        <taxon>Candidatus Nephthysia</taxon>
    </lineage>
</organism>
<evidence type="ECO:0000256" key="2">
    <source>
        <dbReference type="ARBA" id="ARBA00022723"/>
    </source>
</evidence>
<evidence type="ECO:0000256" key="5">
    <source>
        <dbReference type="ARBA" id="ARBA00024029"/>
    </source>
</evidence>
<evidence type="ECO:0000256" key="1">
    <source>
        <dbReference type="ARBA" id="ARBA00001947"/>
    </source>
</evidence>
<evidence type="ECO:0000256" key="4">
    <source>
        <dbReference type="ARBA" id="ARBA00022833"/>
    </source>
</evidence>
<dbReference type="EMBL" id="JAEKNR010000118">
    <property type="protein sequence ID" value="MBJ7598586.1"/>
    <property type="molecule type" value="Genomic_DNA"/>
</dbReference>
<proteinExistence type="inferred from homology"/>
<evidence type="ECO:0000313" key="6">
    <source>
        <dbReference type="EMBL" id="MBJ7598586.1"/>
    </source>
</evidence>
<accession>A0A934JZ62</accession>
<gene>
    <name evidence="6" type="ORF">JF922_10940</name>
</gene>
<dbReference type="Gene3D" id="3.40.50.10310">
    <property type="entry name" value="Creatininase"/>
    <property type="match status" value="1"/>
</dbReference>
<sequence>MAPPTLELEHLTWTEVRDAIAGGYDTVILVGGSLEGHGSHLPLGTDTIWGREFGLKIAERLGGSLLAPVIPYGPDEGLMAFPGTVHVDLETTGRLLQAICESLLSHGFRRIVVCTSHEGYIAPMATLVDRMVWHRRQLVVVSDLTGWFEMVRDTGGAEGISVEQLGAHAGEFETSLMLHIRPGGVRQPLPAGTPLDPRDHPDLFRADLSTVAPDGAAGVPSAADAGRGSRYLDAVVDFVVSAVERADPRTVTAPG</sequence>
<protein>
    <submittedName>
        <fullName evidence="6">Creatininase family protein</fullName>
    </submittedName>
</protein>
<dbReference type="GO" id="GO:0016787">
    <property type="term" value="F:hydrolase activity"/>
    <property type="evidence" value="ECO:0007669"/>
    <property type="project" value="UniProtKB-KW"/>
</dbReference>
<comment type="similarity">
    <text evidence="5">Belongs to the creatininase superfamily.</text>
</comment>
<dbReference type="PANTHER" id="PTHR35005:SF1">
    <property type="entry name" value="2-AMINO-5-FORMYLAMINO-6-RIBOSYLAMINOPYRIMIDIN-4(3H)-ONE 5'-MONOPHOSPHATE DEFORMYLASE"/>
    <property type="match status" value="1"/>
</dbReference>
<reference evidence="6" key="1">
    <citation type="submission" date="2020-10" db="EMBL/GenBank/DDBJ databases">
        <title>Ca. Dormibacterota MAGs.</title>
        <authorList>
            <person name="Montgomery K."/>
        </authorList>
    </citation>
    <scope>NUCLEOTIDE SEQUENCE [LARGE SCALE GENOMIC DNA]</scope>
    <source>
        <strain evidence="6">SC8812_S17_10</strain>
    </source>
</reference>
<dbReference type="RefSeq" id="WP_338201708.1">
    <property type="nucleotide sequence ID" value="NZ_JAEKNR010000118.1"/>
</dbReference>
<evidence type="ECO:0000256" key="3">
    <source>
        <dbReference type="ARBA" id="ARBA00022801"/>
    </source>
</evidence>
<dbReference type="PANTHER" id="PTHR35005">
    <property type="entry name" value="3-DEHYDRO-SCYLLO-INOSOSE HYDROLASE"/>
    <property type="match status" value="1"/>
</dbReference>
<dbReference type="SUPFAM" id="SSF102215">
    <property type="entry name" value="Creatininase"/>
    <property type="match status" value="1"/>
</dbReference>
<dbReference type="GO" id="GO:0046872">
    <property type="term" value="F:metal ion binding"/>
    <property type="evidence" value="ECO:0007669"/>
    <property type="project" value="UniProtKB-KW"/>
</dbReference>